<keyword evidence="2" id="KW-1185">Reference proteome</keyword>
<dbReference type="Proteomes" id="UP000468581">
    <property type="component" value="Unassembled WGS sequence"/>
</dbReference>
<protein>
    <recommendedName>
        <fullName evidence="3">Phenylalanyl-tRNA synthetase subunit alpha</fullName>
    </recommendedName>
</protein>
<dbReference type="AlphaFoldDB" id="A0A6P0URC5"/>
<proteinExistence type="predicted"/>
<evidence type="ECO:0000313" key="2">
    <source>
        <dbReference type="Proteomes" id="UP000468581"/>
    </source>
</evidence>
<dbReference type="EMBL" id="JAABOO010000003">
    <property type="protein sequence ID" value="NER14329.1"/>
    <property type="molecule type" value="Genomic_DNA"/>
</dbReference>
<sequence length="131" mass="15423">MKKDIEIPVVNDVYVAVVHEWNEEFLSKDWNAYIINDRDTPIETVLIVSKGYDSDIKTSTMRHGIGKVEAKSFEKIELMQEDVLKLNNEFYVTFFADDKLYEKKYIFRKNTINERALREIPVMEVEGVLVK</sequence>
<organism evidence="1 2">
    <name type="scientific">Leptobacterium flavescens</name>
    <dbReference type="NCBI Taxonomy" id="472055"/>
    <lineage>
        <taxon>Bacteria</taxon>
        <taxon>Pseudomonadati</taxon>
        <taxon>Bacteroidota</taxon>
        <taxon>Flavobacteriia</taxon>
        <taxon>Flavobacteriales</taxon>
        <taxon>Flavobacteriaceae</taxon>
        <taxon>Leptobacterium</taxon>
    </lineage>
</organism>
<reference evidence="1 2" key="1">
    <citation type="submission" date="2020-01" db="EMBL/GenBank/DDBJ databases">
        <title>Leptobacterium flavescens.</title>
        <authorList>
            <person name="Wang G."/>
        </authorList>
    </citation>
    <scope>NUCLEOTIDE SEQUENCE [LARGE SCALE GENOMIC DNA]</scope>
    <source>
        <strain evidence="1 2">KCTC 22160</strain>
    </source>
</reference>
<name>A0A6P0URC5_9FLAO</name>
<evidence type="ECO:0008006" key="3">
    <source>
        <dbReference type="Google" id="ProtNLM"/>
    </source>
</evidence>
<evidence type="ECO:0000313" key="1">
    <source>
        <dbReference type="EMBL" id="NER14329.1"/>
    </source>
</evidence>
<gene>
    <name evidence="1" type="ORF">GWK08_12825</name>
</gene>
<comment type="caution">
    <text evidence="1">The sequence shown here is derived from an EMBL/GenBank/DDBJ whole genome shotgun (WGS) entry which is preliminary data.</text>
</comment>
<accession>A0A6P0URC5</accession>
<dbReference type="RefSeq" id="WP_163607620.1">
    <property type="nucleotide sequence ID" value="NZ_JAABOO010000003.1"/>
</dbReference>